<dbReference type="GO" id="GO:0032259">
    <property type="term" value="P:methylation"/>
    <property type="evidence" value="ECO:0007669"/>
    <property type="project" value="UniProtKB-KW"/>
</dbReference>
<feature type="region of interest" description="Disordered" evidence="7">
    <location>
        <begin position="1"/>
        <end position="31"/>
    </location>
</feature>
<evidence type="ECO:0000256" key="6">
    <source>
        <dbReference type="HAMAP-Rule" id="MF_00074"/>
    </source>
</evidence>
<proteinExistence type="inferred from homology"/>
<evidence type="ECO:0000313" key="9">
    <source>
        <dbReference type="Proteomes" id="UP000603352"/>
    </source>
</evidence>
<dbReference type="EC" id="2.1.1.170" evidence="6"/>
<keyword evidence="3 6" id="KW-0489">Methyltransferase</keyword>
<comment type="catalytic activity">
    <reaction evidence="6">
        <text>guanosine(527) in 16S rRNA + S-adenosyl-L-methionine = N(7)-methylguanosine(527) in 16S rRNA + S-adenosyl-L-homocysteine</text>
        <dbReference type="Rhea" id="RHEA:42732"/>
        <dbReference type="Rhea" id="RHEA-COMP:10209"/>
        <dbReference type="Rhea" id="RHEA-COMP:10210"/>
        <dbReference type="ChEBI" id="CHEBI:57856"/>
        <dbReference type="ChEBI" id="CHEBI:59789"/>
        <dbReference type="ChEBI" id="CHEBI:74269"/>
        <dbReference type="ChEBI" id="CHEBI:74480"/>
        <dbReference type="EC" id="2.1.1.170"/>
    </reaction>
</comment>
<feature type="compositionally biased region" description="Basic residues" evidence="7">
    <location>
        <begin position="1"/>
        <end position="11"/>
    </location>
</feature>
<dbReference type="PANTHER" id="PTHR31760">
    <property type="entry name" value="S-ADENOSYL-L-METHIONINE-DEPENDENT METHYLTRANSFERASES SUPERFAMILY PROTEIN"/>
    <property type="match status" value="1"/>
</dbReference>
<keyword evidence="1 6" id="KW-0963">Cytoplasm</keyword>
<dbReference type="InterPro" id="IPR029063">
    <property type="entry name" value="SAM-dependent_MTases_sf"/>
</dbReference>
<keyword evidence="4 6" id="KW-0808">Transferase</keyword>
<feature type="binding site" evidence="6">
    <location>
        <position position="109"/>
    </location>
    <ligand>
        <name>S-adenosyl-L-methionine</name>
        <dbReference type="ChEBI" id="CHEBI:59789"/>
    </ligand>
</feature>
<evidence type="ECO:0000256" key="1">
    <source>
        <dbReference type="ARBA" id="ARBA00022490"/>
    </source>
</evidence>
<dbReference type="HAMAP" id="MF_00074">
    <property type="entry name" value="16SrRNA_methyltr_G"/>
    <property type="match status" value="1"/>
</dbReference>
<comment type="caution">
    <text evidence="6">Lacks conserved residue(s) required for the propagation of feature annotation.</text>
</comment>
<feature type="binding site" evidence="6">
    <location>
        <position position="172"/>
    </location>
    <ligand>
        <name>S-adenosyl-L-methionine</name>
        <dbReference type="ChEBI" id="CHEBI:59789"/>
    </ligand>
</feature>
<evidence type="ECO:0000256" key="5">
    <source>
        <dbReference type="ARBA" id="ARBA00022691"/>
    </source>
</evidence>
<feature type="binding site" evidence="6">
    <location>
        <position position="114"/>
    </location>
    <ligand>
        <name>S-adenosyl-L-methionine</name>
        <dbReference type="ChEBI" id="CHEBI:59789"/>
    </ligand>
</feature>
<dbReference type="Proteomes" id="UP000603352">
    <property type="component" value="Unassembled WGS sequence"/>
</dbReference>
<name>A0ABQ1ILJ5_9PROT</name>
<accession>A0ABQ1ILJ5</accession>
<evidence type="ECO:0000256" key="2">
    <source>
        <dbReference type="ARBA" id="ARBA00022552"/>
    </source>
</evidence>
<reference evidence="9" key="1">
    <citation type="journal article" date="2019" name="Int. J. Syst. Evol. Microbiol.">
        <title>The Global Catalogue of Microorganisms (GCM) 10K type strain sequencing project: providing services to taxonomists for standard genome sequencing and annotation.</title>
        <authorList>
            <consortium name="The Broad Institute Genomics Platform"/>
            <consortium name="The Broad Institute Genome Sequencing Center for Infectious Disease"/>
            <person name="Wu L."/>
            <person name="Ma J."/>
        </authorList>
    </citation>
    <scope>NUCLEOTIDE SEQUENCE [LARGE SCALE GENOMIC DNA]</scope>
    <source>
        <strain evidence="9">CGMCC 1.10188</strain>
    </source>
</reference>
<comment type="function">
    <text evidence="6">Specifically methylates the N7 position of guanine in position 527 of 16S rRNA.</text>
</comment>
<comment type="similarity">
    <text evidence="6">Belongs to the methyltransferase superfamily. RNA methyltransferase RsmG family.</text>
</comment>
<dbReference type="InterPro" id="IPR003682">
    <property type="entry name" value="rRNA_ssu_MeTfrase_G"/>
</dbReference>
<protein>
    <recommendedName>
        <fullName evidence="6">Ribosomal RNA small subunit methyltransferase G</fullName>
        <ecNumber evidence="6">2.1.1.170</ecNumber>
    </recommendedName>
    <alternativeName>
        <fullName evidence="6">16S rRNA 7-methylguanosine methyltransferase</fullName>
        <shortName evidence="6">16S rRNA m7G methyltransferase</shortName>
    </alternativeName>
</protein>
<comment type="subcellular location">
    <subcellularLocation>
        <location evidence="6">Cytoplasm</location>
    </subcellularLocation>
</comment>
<dbReference type="SUPFAM" id="SSF53335">
    <property type="entry name" value="S-adenosyl-L-methionine-dependent methyltransferases"/>
    <property type="match status" value="1"/>
</dbReference>
<evidence type="ECO:0000256" key="3">
    <source>
        <dbReference type="ARBA" id="ARBA00022603"/>
    </source>
</evidence>
<feature type="binding site" evidence="6">
    <location>
        <begin position="158"/>
        <end position="159"/>
    </location>
    <ligand>
        <name>S-adenosyl-L-methionine</name>
        <dbReference type="ChEBI" id="CHEBI:59789"/>
    </ligand>
</feature>
<keyword evidence="9" id="KW-1185">Reference proteome</keyword>
<dbReference type="NCBIfam" id="TIGR00138">
    <property type="entry name" value="rsmG_gidB"/>
    <property type="match status" value="1"/>
</dbReference>
<comment type="caution">
    <text evidence="8">The sequence shown here is derived from an EMBL/GenBank/DDBJ whole genome shotgun (WGS) entry which is preliminary data.</text>
</comment>
<dbReference type="PANTHER" id="PTHR31760:SF0">
    <property type="entry name" value="S-ADENOSYL-L-METHIONINE-DEPENDENT METHYLTRANSFERASES SUPERFAMILY PROTEIN"/>
    <property type="match status" value="1"/>
</dbReference>
<evidence type="ECO:0000256" key="7">
    <source>
        <dbReference type="SAM" id="MobiDB-lite"/>
    </source>
</evidence>
<dbReference type="Gene3D" id="3.40.50.150">
    <property type="entry name" value="Vaccinia Virus protein VP39"/>
    <property type="match status" value="1"/>
</dbReference>
<dbReference type="GO" id="GO:0008168">
    <property type="term" value="F:methyltransferase activity"/>
    <property type="evidence" value="ECO:0007669"/>
    <property type="project" value="UniProtKB-KW"/>
</dbReference>
<keyword evidence="5 6" id="KW-0949">S-adenosyl-L-methionine</keyword>
<gene>
    <name evidence="6 8" type="primary">rsmG</name>
    <name evidence="8" type="ORF">GCM10011505_29530</name>
</gene>
<evidence type="ECO:0000256" key="4">
    <source>
        <dbReference type="ARBA" id="ARBA00022679"/>
    </source>
</evidence>
<organism evidence="8 9">
    <name type="scientific">Tistrella bauzanensis</name>
    <dbReference type="NCBI Taxonomy" id="657419"/>
    <lineage>
        <taxon>Bacteria</taxon>
        <taxon>Pseudomonadati</taxon>
        <taxon>Pseudomonadota</taxon>
        <taxon>Alphaproteobacteria</taxon>
        <taxon>Geminicoccales</taxon>
        <taxon>Geminicoccaceae</taxon>
        <taxon>Tistrella</taxon>
    </lineage>
</organism>
<dbReference type="Pfam" id="PF02527">
    <property type="entry name" value="GidB"/>
    <property type="match status" value="1"/>
</dbReference>
<evidence type="ECO:0000313" key="8">
    <source>
        <dbReference type="EMBL" id="GGB46496.1"/>
    </source>
</evidence>
<sequence>MARKPAPGKRPGKPDPDNSRRSTAADSVAVPGADHDRVWPRILDLLPEVPRETIGRLEVYARSLIRWQGAINLVGPATLPDLWRRHMLDSVQLLPLIGPGRGRRLVDLGSGAGFPGLVIAALGDFDVHLVESDTRKAIFLRETARAMGITVTVHAQRIERLKSLGADVVTARALAPLDRLFDMAVPLAGPDAVFWFLKGAQAPAELASARACWTMQVVCHRSMTDEDGVILEAKGLSRVQDRDQSR</sequence>
<keyword evidence="2 6" id="KW-0698">rRNA processing</keyword>
<dbReference type="EMBL" id="BMDZ01000035">
    <property type="protein sequence ID" value="GGB46496.1"/>
    <property type="molecule type" value="Genomic_DNA"/>
</dbReference>
<dbReference type="RefSeq" id="WP_188579211.1">
    <property type="nucleotide sequence ID" value="NZ_BMDZ01000035.1"/>
</dbReference>